<protein>
    <submittedName>
        <fullName evidence="1">Uncharacterized protein</fullName>
    </submittedName>
</protein>
<organism evidence="1">
    <name type="scientific">Rhizophora mucronata</name>
    <name type="common">Asiatic mangrove</name>
    <dbReference type="NCBI Taxonomy" id="61149"/>
    <lineage>
        <taxon>Eukaryota</taxon>
        <taxon>Viridiplantae</taxon>
        <taxon>Streptophyta</taxon>
        <taxon>Embryophyta</taxon>
        <taxon>Tracheophyta</taxon>
        <taxon>Spermatophyta</taxon>
        <taxon>Magnoliopsida</taxon>
        <taxon>eudicotyledons</taxon>
        <taxon>Gunneridae</taxon>
        <taxon>Pentapetalae</taxon>
        <taxon>rosids</taxon>
        <taxon>fabids</taxon>
        <taxon>Malpighiales</taxon>
        <taxon>Rhizophoraceae</taxon>
        <taxon>Rhizophora</taxon>
    </lineage>
</organism>
<accession>A0A2P2PR92</accession>
<name>A0A2P2PR92_RHIMU</name>
<evidence type="ECO:0000313" key="1">
    <source>
        <dbReference type="EMBL" id="MBX57242.1"/>
    </source>
</evidence>
<reference evidence="1" key="1">
    <citation type="submission" date="2018-02" db="EMBL/GenBank/DDBJ databases">
        <title>Rhizophora mucronata_Transcriptome.</title>
        <authorList>
            <person name="Meera S.P."/>
            <person name="Sreeshan A."/>
            <person name="Augustine A."/>
        </authorList>
    </citation>
    <scope>NUCLEOTIDE SEQUENCE</scope>
    <source>
        <tissue evidence="1">Leaf</tissue>
    </source>
</reference>
<sequence length="16" mass="1879">MISQQYISLSESNMTF</sequence>
<dbReference type="EMBL" id="GGEC01076758">
    <property type="protein sequence ID" value="MBX57242.1"/>
    <property type="molecule type" value="Transcribed_RNA"/>
</dbReference>
<dbReference type="AlphaFoldDB" id="A0A2P2PR92"/>
<proteinExistence type="predicted"/>